<evidence type="ECO:0000256" key="2">
    <source>
        <dbReference type="ARBA" id="ARBA00022519"/>
    </source>
</evidence>
<dbReference type="Proteomes" id="UP000502260">
    <property type="component" value="Chromosome"/>
</dbReference>
<dbReference type="InterPro" id="IPR004843">
    <property type="entry name" value="Calcineurin-like_PHP"/>
</dbReference>
<protein>
    <submittedName>
        <fullName evidence="7">UDP-2,3-diacylglucosamine hydrolase</fullName>
    </submittedName>
</protein>
<keyword evidence="2" id="KW-0997">Cell inner membrane</keyword>
<keyword evidence="5" id="KW-0464">Manganese</keyword>
<name>A0A6F8VFW9_9PROT</name>
<dbReference type="GO" id="GO:0046872">
    <property type="term" value="F:metal ion binding"/>
    <property type="evidence" value="ECO:0007669"/>
    <property type="project" value="UniProtKB-KW"/>
</dbReference>
<keyword evidence="7" id="KW-0378">Hydrolase</keyword>
<dbReference type="InterPro" id="IPR029052">
    <property type="entry name" value="Metallo-depent_PP-like"/>
</dbReference>
<evidence type="ECO:0000256" key="4">
    <source>
        <dbReference type="ARBA" id="ARBA00023136"/>
    </source>
</evidence>
<evidence type="ECO:0000256" key="5">
    <source>
        <dbReference type="ARBA" id="ARBA00023211"/>
    </source>
</evidence>
<sequence length="267" mass="30428">MVQARAVFISDVHLGTSACQAGRLVDFLREYESEHLFLIGDIVDFWAMSRGSIYWSRDQNTLVQKLLRRARHGEKVIFIPGNHDEALREYIGASFGDIRIEDEYIHTAADGKRYLLLHGDEFDQVTRHHKWVAVLGDISYNLLVRLNGWLSWLRRTLRRPGYWSLAGYAKRKVKTAVNFIFDFEDSVIRHVREQGLDGVICGHIHWPMNKQVDELVYLNCGDWVDSCTAIVEHLDGRMELVAWGADPFKMPAAAPSACVASSAGSPR</sequence>
<evidence type="ECO:0000256" key="3">
    <source>
        <dbReference type="ARBA" id="ARBA00022723"/>
    </source>
</evidence>
<dbReference type="GO" id="GO:0016020">
    <property type="term" value="C:membrane"/>
    <property type="evidence" value="ECO:0007669"/>
    <property type="project" value="GOC"/>
</dbReference>
<organism evidence="7 8">
    <name type="scientific">Sulfurimicrobium lacus</name>
    <dbReference type="NCBI Taxonomy" id="2715678"/>
    <lineage>
        <taxon>Bacteria</taxon>
        <taxon>Pseudomonadati</taxon>
        <taxon>Pseudomonadota</taxon>
        <taxon>Betaproteobacteria</taxon>
        <taxon>Nitrosomonadales</taxon>
        <taxon>Sulfuricellaceae</taxon>
        <taxon>Sulfurimicrobium</taxon>
    </lineage>
</organism>
<dbReference type="SUPFAM" id="SSF56300">
    <property type="entry name" value="Metallo-dependent phosphatases"/>
    <property type="match status" value="1"/>
</dbReference>
<dbReference type="CDD" id="cd07398">
    <property type="entry name" value="MPP_YbbF-LpxH"/>
    <property type="match status" value="1"/>
</dbReference>
<keyword evidence="4" id="KW-0472">Membrane</keyword>
<keyword evidence="3" id="KW-0479">Metal-binding</keyword>
<dbReference type="GO" id="GO:0009245">
    <property type="term" value="P:lipid A biosynthetic process"/>
    <property type="evidence" value="ECO:0007669"/>
    <property type="project" value="TreeGrafter"/>
</dbReference>
<dbReference type="Gene3D" id="3.60.21.10">
    <property type="match status" value="1"/>
</dbReference>
<evidence type="ECO:0000313" key="7">
    <source>
        <dbReference type="EMBL" id="BCB28051.1"/>
    </source>
</evidence>
<dbReference type="RefSeq" id="WP_173066775.1">
    <property type="nucleotide sequence ID" value="NZ_AP022853.1"/>
</dbReference>
<dbReference type="PANTHER" id="PTHR34990:SF2">
    <property type="entry name" value="BLL8164 PROTEIN"/>
    <property type="match status" value="1"/>
</dbReference>
<accession>A0A6F8VFW9</accession>
<feature type="domain" description="Calcineurin-like phosphoesterase" evidence="6">
    <location>
        <begin position="5"/>
        <end position="207"/>
    </location>
</feature>
<dbReference type="PANTHER" id="PTHR34990">
    <property type="entry name" value="UDP-2,3-DIACYLGLUCOSAMINE HYDROLASE-RELATED"/>
    <property type="match status" value="1"/>
</dbReference>
<dbReference type="AlphaFoldDB" id="A0A6F8VFW9"/>
<gene>
    <name evidence="7" type="ORF">SKTS_29370</name>
</gene>
<evidence type="ECO:0000259" key="6">
    <source>
        <dbReference type="Pfam" id="PF00149"/>
    </source>
</evidence>
<dbReference type="GO" id="GO:0008758">
    <property type="term" value="F:UDP-2,3-diacylglucosamine hydrolase activity"/>
    <property type="evidence" value="ECO:0007669"/>
    <property type="project" value="TreeGrafter"/>
</dbReference>
<dbReference type="Pfam" id="PF00149">
    <property type="entry name" value="Metallophos"/>
    <property type="match status" value="1"/>
</dbReference>
<keyword evidence="8" id="KW-1185">Reference proteome</keyword>
<proteinExistence type="predicted"/>
<dbReference type="EMBL" id="AP022853">
    <property type="protein sequence ID" value="BCB28051.1"/>
    <property type="molecule type" value="Genomic_DNA"/>
</dbReference>
<dbReference type="KEGG" id="slac:SKTS_29370"/>
<keyword evidence="1" id="KW-1003">Cell membrane</keyword>
<evidence type="ECO:0000313" key="8">
    <source>
        <dbReference type="Proteomes" id="UP000502260"/>
    </source>
</evidence>
<dbReference type="InterPro" id="IPR043461">
    <property type="entry name" value="LpxH-like"/>
</dbReference>
<reference evidence="8" key="1">
    <citation type="submission" date="2020-03" db="EMBL/GenBank/DDBJ databases">
        <title>Complete genome sequence of sulfur-oxidizing bacterium skT11.</title>
        <authorList>
            <person name="Kanda M."/>
            <person name="Kojima H."/>
            <person name="Fukui M."/>
        </authorList>
    </citation>
    <scope>NUCLEOTIDE SEQUENCE [LARGE SCALE GENOMIC DNA]</scope>
    <source>
        <strain evidence="8">skT11</strain>
    </source>
</reference>
<evidence type="ECO:0000256" key="1">
    <source>
        <dbReference type="ARBA" id="ARBA00022475"/>
    </source>
</evidence>